<dbReference type="EMBL" id="DVFK01000110">
    <property type="protein sequence ID" value="HIQ68453.1"/>
    <property type="molecule type" value="Genomic_DNA"/>
</dbReference>
<keyword evidence="2 4" id="KW-0418">Kinase</keyword>
<evidence type="ECO:0000256" key="2">
    <source>
        <dbReference type="ARBA" id="ARBA00022777"/>
    </source>
</evidence>
<dbReference type="Proteomes" id="UP000886796">
    <property type="component" value="Unassembled WGS sequence"/>
</dbReference>
<keyword evidence="1" id="KW-0808">Transferase</keyword>
<dbReference type="PANTHER" id="PTHR10584:SF166">
    <property type="entry name" value="RIBOKINASE"/>
    <property type="match status" value="1"/>
</dbReference>
<dbReference type="AlphaFoldDB" id="A0A9D0Z3T2"/>
<gene>
    <name evidence="4" type="ORF">IAB74_08110</name>
</gene>
<dbReference type="PROSITE" id="PS00584">
    <property type="entry name" value="PFKB_KINASES_2"/>
    <property type="match status" value="1"/>
</dbReference>
<protein>
    <submittedName>
        <fullName evidence="4">Carbohydrate kinase family protein</fullName>
    </submittedName>
</protein>
<dbReference type="Pfam" id="PF00294">
    <property type="entry name" value="PfkB"/>
    <property type="match status" value="1"/>
</dbReference>
<accession>A0A9D0Z3T2</accession>
<evidence type="ECO:0000313" key="5">
    <source>
        <dbReference type="Proteomes" id="UP000886796"/>
    </source>
</evidence>
<dbReference type="Gene3D" id="3.40.1190.20">
    <property type="match status" value="1"/>
</dbReference>
<dbReference type="SUPFAM" id="SSF53613">
    <property type="entry name" value="Ribokinase-like"/>
    <property type="match status" value="1"/>
</dbReference>
<dbReference type="InterPro" id="IPR002173">
    <property type="entry name" value="Carboh/pur_kinase_PfkB_CS"/>
</dbReference>
<proteinExistence type="predicted"/>
<evidence type="ECO:0000313" key="4">
    <source>
        <dbReference type="EMBL" id="HIQ68453.1"/>
    </source>
</evidence>
<organism evidence="4 5">
    <name type="scientific">Candidatus Faecousia excrementigallinarum</name>
    <dbReference type="NCBI Taxonomy" id="2840806"/>
    <lineage>
        <taxon>Bacteria</taxon>
        <taxon>Bacillati</taxon>
        <taxon>Bacillota</taxon>
        <taxon>Clostridia</taxon>
        <taxon>Eubacteriales</taxon>
        <taxon>Oscillospiraceae</taxon>
        <taxon>Faecousia</taxon>
    </lineage>
</organism>
<feature type="domain" description="Carbohydrate kinase PfkB" evidence="3">
    <location>
        <begin position="3"/>
        <end position="290"/>
    </location>
</feature>
<name>A0A9D0Z3T2_9FIRM</name>
<sequence length="313" mass="34055">MGIVVIGAAFVDIKGFPQDIYIPDGRNVGRIEYIHGGVSRNVVEDIANVELRPTYVGIVDDTPLGQDVLKKLQNHKVNTDYVLVLPDGMGTWLAVFDNNGDVAGSISKRPNMLPLVDLLQEKGDEIFEKAHSVVIEVDLDKEIVKEIISLAQKHGVKLFGLVSNMSIAAERRDFLQKFDCFICNQLEAGLLFLEDYREYSPQELQKILLENIQRAKIPSMVVTMGAKGAVFASCTGEQGFCPAKNVQVKDTTGAGDAFCAGVSMGLTYGKTLSQSVEIGTKLAAAVITSSENVCPRFLPEELDLEMCPAGSAR</sequence>
<dbReference type="PANTHER" id="PTHR10584">
    <property type="entry name" value="SUGAR KINASE"/>
    <property type="match status" value="1"/>
</dbReference>
<evidence type="ECO:0000256" key="1">
    <source>
        <dbReference type="ARBA" id="ARBA00022679"/>
    </source>
</evidence>
<reference evidence="4" key="2">
    <citation type="journal article" date="2021" name="PeerJ">
        <title>Extensive microbial diversity within the chicken gut microbiome revealed by metagenomics and culture.</title>
        <authorList>
            <person name="Gilroy R."/>
            <person name="Ravi A."/>
            <person name="Getino M."/>
            <person name="Pursley I."/>
            <person name="Horton D.L."/>
            <person name="Alikhan N.F."/>
            <person name="Baker D."/>
            <person name="Gharbi K."/>
            <person name="Hall N."/>
            <person name="Watson M."/>
            <person name="Adriaenssens E.M."/>
            <person name="Foster-Nyarko E."/>
            <person name="Jarju S."/>
            <person name="Secka A."/>
            <person name="Antonio M."/>
            <person name="Oren A."/>
            <person name="Chaudhuri R.R."/>
            <person name="La Ragione R."/>
            <person name="Hildebrand F."/>
            <person name="Pallen M.J."/>
        </authorList>
    </citation>
    <scope>NUCLEOTIDE SEQUENCE</scope>
    <source>
        <strain evidence="4">13361</strain>
    </source>
</reference>
<reference evidence="4" key="1">
    <citation type="submission" date="2020-10" db="EMBL/GenBank/DDBJ databases">
        <authorList>
            <person name="Gilroy R."/>
        </authorList>
    </citation>
    <scope>NUCLEOTIDE SEQUENCE</scope>
    <source>
        <strain evidence="4">13361</strain>
    </source>
</reference>
<comment type="caution">
    <text evidence="4">The sequence shown here is derived from an EMBL/GenBank/DDBJ whole genome shotgun (WGS) entry which is preliminary data.</text>
</comment>
<dbReference type="InterPro" id="IPR011611">
    <property type="entry name" value="PfkB_dom"/>
</dbReference>
<dbReference type="InterPro" id="IPR029056">
    <property type="entry name" value="Ribokinase-like"/>
</dbReference>
<evidence type="ECO:0000259" key="3">
    <source>
        <dbReference type="Pfam" id="PF00294"/>
    </source>
</evidence>
<dbReference type="GO" id="GO:0016301">
    <property type="term" value="F:kinase activity"/>
    <property type="evidence" value="ECO:0007669"/>
    <property type="project" value="UniProtKB-KW"/>
</dbReference>